<protein>
    <submittedName>
        <fullName evidence="2">Uncharacterized protein</fullName>
    </submittedName>
</protein>
<dbReference type="Proteomes" id="UP000663845">
    <property type="component" value="Unassembled WGS sequence"/>
</dbReference>
<sequence length="88" mass="10321">MLEYTDSVKDKDEYIISDDQVIDEIKPSLKRKLSEDDNDDDQNELNIVKKTKKLSITHDKHNYNGPMHTSFVMLVNNQVPTIQMNIRK</sequence>
<evidence type="ECO:0000313" key="1">
    <source>
        <dbReference type="EMBL" id="CAF1195020.1"/>
    </source>
</evidence>
<evidence type="ECO:0000313" key="3">
    <source>
        <dbReference type="Proteomes" id="UP000663844"/>
    </source>
</evidence>
<comment type="caution">
    <text evidence="2">The sequence shown here is derived from an EMBL/GenBank/DDBJ whole genome shotgun (WGS) entry which is preliminary data.</text>
</comment>
<accession>A0A819DQP9</accession>
<evidence type="ECO:0000313" key="2">
    <source>
        <dbReference type="EMBL" id="CAF3835374.1"/>
    </source>
</evidence>
<gene>
    <name evidence="1" type="ORF">JYZ213_LOCUS26567</name>
    <name evidence="2" type="ORF">OXD698_LOCUS20329</name>
</gene>
<reference evidence="2" key="1">
    <citation type="submission" date="2021-02" db="EMBL/GenBank/DDBJ databases">
        <authorList>
            <person name="Nowell W R."/>
        </authorList>
    </citation>
    <scope>NUCLEOTIDE SEQUENCE</scope>
</reference>
<dbReference type="EMBL" id="CAJNOG010000355">
    <property type="protein sequence ID" value="CAF1195020.1"/>
    <property type="molecule type" value="Genomic_DNA"/>
</dbReference>
<dbReference type="AlphaFoldDB" id="A0A819DQP9"/>
<dbReference type="EMBL" id="CAJOAZ010001606">
    <property type="protein sequence ID" value="CAF3835374.1"/>
    <property type="molecule type" value="Genomic_DNA"/>
</dbReference>
<name>A0A819DQP9_9BILA</name>
<dbReference type="Proteomes" id="UP000663844">
    <property type="component" value="Unassembled WGS sequence"/>
</dbReference>
<proteinExistence type="predicted"/>
<organism evidence="2 3">
    <name type="scientific">Adineta steineri</name>
    <dbReference type="NCBI Taxonomy" id="433720"/>
    <lineage>
        <taxon>Eukaryota</taxon>
        <taxon>Metazoa</taxon>
        <taxon>Spiralia</taxon>
        <taxon>Gnathifera</taxon>
        <taxon>Rotifera</taxon>
        <taxon>Eurotatoria</taxon>
        <taxon>Bdelloidea</taxon>
        <taxon>Adinetida</taxon>
        <taxon>Adinetidae</taxon>
        <taxon>Adineta</taxon>
    </lineage>
</organism>